<evidence type="ECO:0000256" key="1">
    <source>
        <dbReference type="ARBA" id="ARBA00007374"/>
    </source>
</evidence>
<dbReference type="GO" id="GO:0005737">
    <property type="term" value="C:cytoplasm"/>
    <property type="evidence" value="ECO:0007669"/>
    <property type="project" value="TreeGrafter"/>
</dbReference>
<dbReference type="EMBL" id="MU001676">
    <property type="protein sequence ID" value="KAF2458896.1"/>
    <property type="molecule type" value="Genomic_DNA"/>
</dbReference>
<gene>
    <name evidence="6" type="ORF">BDY21DRAFT_283180</name>
</gene>
<dbReference type="EC" id="2.7.-.-" evidence="4"/>
<evidence type="ECO:0000256" key="4">
    <source>
        <dbReference type="RuleBase" id="RU363090"/>
    </source>
</evidence>
<dbReference type="InterPro" id="IPR005522">
    <property type="entry name" value="IPK"/>
</dbReference>
<proteinExistence type="inferred from homology"/>
<organism evidence="6 7">
    <name type="scientific">Lineolata rhizophorae</name>
    <dbReference type="NCBI Taxonomy" id="578093"/>
    <lineage>
        <taxon>Eukaryota</taxon>
        <taxon>Fungi</taxon>
        <taxon>Dikarya</taxon>
        <taxon>Ascomycota</taxon>
        <taxon>Pezizomycotina</taxon>
        <taxon>Dothideomycetes</taxon>
        <taxon>Dothideomycetes incertae sedis</taxon>
        <taxon>Lineolatales</taxon>
        <taxon>Lineolataceae</taxon>
        <taxon>Lineolata</taxon>
    </lineage>
</organism>
<dbReference type="AlphaFoldDB" id="A0A6A6P4H4"/>
<comment type="similarity">
    <text evidence="1 4">Belongs to the inositol phosphokinase (IPK) family.</text>
</comment>
<dbReference type="PANTHER" id="PTHR12400">
    <property type="entry name" value="INOSITOL POLYPHOSPHATE KINASE"/>
    <property type="match status" value="1"/>
</dbReference>
<keyword evidence="7" id="KW-1185">Reference proteome</keyword>
<dbReference type="GO" id="GO:0008440">
    <property type="term" value="F:inositol-1,4,5-trisphosphate 3-kinase activity"/>
    <property type="evidence" value="ECO:0007669"/>
    <property type="project" value="TreeGrafter"/>
</dbReference>
<sequence>SDGVLADPSGEMIIKPCTADEIAFYESANSSHPAFAAYMPTYMGTLSLDKPEAAESAAATAEPTASGTAATLGLDDVGPMHGKALETSRSIVLQNVAAGFSKPNILDIKLGAVLYDAASTRPEKRARLDKVAAETTSAPLGFRVAGMRVWQGAAAAAADAAAGSTSGVAGTDDTVSLDRAANYKEFNKIYGRVFSADNVLAAFREYAVVPAAGVTPQMALDVIRGFRAELQNVQRVLEQEESRMFSASLLFVYEGDPSRYKAAKEAERTTPAKAKAVEDDDAESEDEPPKVSALKMIDFAHASWTPGLGPDENALKGVRNVGKILEDLYSELEVAQDQAAGGQ</sequence>
<dbReference type="GO" id="GO:0000824">
    <property type="term" value="F:inositol-1,4,5,6-tetrakisphosphate 3-kinase activity"/>
    <property type="evidence" value="ECO:0007669"/>
    <property type="project" value="TreeGrafter"/>
</dbReference>
<keyword evidence="2 4" id="KW-0808">Transferase</keyword>
<dbReference type="GO" id="GO:0032958">
    <property type="term" value="P:inositol phosphate biosynthetic process"/>
    <property type="evidence" value="ECO:0007669"/>
    <property type="project" value="InterPro"/>
</dbReference>
<accession>A0A6A6P4H4</accession>
<dbReference type="OrthoDB" id="338650at2759"/>
<evidence type="ECO:0000313" key="7">
    <source>
        <dbReference type="Proteomes" id="UP000799766"/>
    </source>
</evidence>
<evidence type="ECO:0000256" key="3">
    <source>
        <dbReference type="ARBA" id="ARBA00022777"/>
    </source>
</evidence>
<evidence type="ECO:0000256" key="2">
    <source>
        <dbReference type="ARBA" id="ARBA00022679"/>
    </source>
</evidence>
<name>A0A6A6P4H4_9PEZI</name>
<keyword evidence="3 4" id="KW-0418">Kinase</keyword>
<dbReference type="Proteomes" id="UP000799766">
    <property type="component" value="Unassembled WGS sequence"/>
</dbReference>
<dbReference type="SUPFAM" id="SSF56104">
    <property type="entry name" value="SAICAR synthase-like"/>
    <property type="match status" value="1"/>
</dbReference>
<evidence type="ECO:0000256" key="5">
    <source>
        <dbReference type="SAM" id="MobiDB-lite"/>
    </source>
</evidence>
<reference evidence="6" key="1">
    <citation type="journal article" date="2020" name="Stud. Mycol.">
        <title>101 Dothideomycetes genomes: a test case for predicting lifestyles and emergence of pathogens.</title>
        <authorList>
            <person name="Haridas S."/>
            <person name="Albert R."/>
            <person name="Binder M."/>
            <person name="Bloem J."/>
            <person name="Labutti K."/>
            <person name="Salamov A."/>
            <person name="Andreopoulos B."/>
            <person name="Baker S."/>
            <person name="Barry K."/>
            <person name="Bills G."/>
            <person name="Bluhm B."/>
            <person name="Cannon C."/>
            <person name="Castanera R."/>
            <person name="Culley D."/>
            <person name="Daum C."/>
            <person name="Ezra D."/>
            <person name="Gonzalez J."/>
            <person name="Henrissat B."/>
            <person name="Kuo A."/>
            <person name="Liang C."/>
            <person name="Lipzen A."/>
            <person name="Lutzoni F."/>
            <person name="Magnuson J."/>
            <person name="Mondo S."/>
            <person name="Nolan M."/>
            <person name="Ohm R."/>
            <person name="Pangilinan J."/>
            <person name="Park H.-J."/>
            <person name="Ramirez L."/>
            <person name="Alfaro M."/>
            <person name="Sun H."/>
            <person name="Tritt A."/>
            <person name="Yoshinaga Y."/>
            <person name="Zwiers L.-H."/>
            <person name="Turgeon B."/>
            <person name="Goodwin S."/>
            <person name="Spatafora J."/>
            <person name="Crous P."/>
            <person name="Grigoriev I."/>
        </authorList>
    </citation>
    <scope>NUCLEOTIDE SEQUENCE</scope>
    <source>
        <strain evidence="6">ATCC 16933</strain>
    </source>
</reference>
<dbReference type="GO" id="GO:0046854">
    <property type="term" value="P:phosphatidylinositol phosphate biosynthetic process"/>
    <property type="evidence" value="ECO:0007669"/>
    <property type="project" value="TreeGrafter"/>
</dbReference>
<protein>
    <recommendedName>
        <fullName evidence="4">Kinase</fullName>
        <ecNumber evidence="4">2.7.-.-</ecNumber>
    </recommendedName>
</protein>
<dbReference type="Gene3D" id="3.30.470.160">
    <property type="entry name" value="Inositol polyphosphate kinase"/>
    <property type="match status" value="1"/>
</dbReference>
<dbReference type="GO" id="GO:0005634">
    <property type="term" value="C:nucleus"/>
    <property type="evidence" value="ECO:0007669"/>
    <property type="project" value="TreeGrafter"/>
</dbReference>
<evidence type="ECO:0000313" key="6">
    <source>
        <dbReference type="EMBL" id="KAF2458896.1"/>
    </source>
</evidence>
<dbReference type="Pfam" id="PF03770">
    <property type="entry name" value="IPK"/>
    <property type="match status" value="1"/>
</dbReference>
<dbReference type="InterPro" id="IPR038286">
    <property type="entry name" value="IPK_sf"/>
</dbReference>
<dbReference type="PANTHER" id="PTHR12400:SF103">
    <property type="entry name" value="INOSITOL POLYPHOSPHATE MULTIKINASE"/>
    <property type="match status" value="1"/>
</dbReference>
<feature type="non-terminal residue" evidence="6">
    <location>
        <position position="1"/>
    </location>
</feature>
<feature type="region of interest" description="Disordered" evidence="5">
    <location>
        <begin position="264"/>
        <end position="289"/>
    </location>
</feature>